<proteinExistence type="predicted"/>
<feature type="non-terminal residue" evidence="3">
    <location>
        <position position="1"/>
    </location>
</feature>
<dbReference type="Proteomes" id="UP000287651">
    <property type="component" value="Unassembled WGS sequence"/>
</dbReference>
<gene>
    <name evidence="3" type="ORF">B296_00020374</name>
</gene>
<evidence type="ECO:0000313" key="4">
    <source>
        <dbReference type="Proteomes" id="UP000287651"/>
    </source>
</evidence>
<keyword evidence="2" id="KW-0812">Transmembrane</keyword>
<keyword evidence="2" id="KW-0472">Membrane</keyword>
<evidence type="ECO:0000256" key="2">
    <source>
        <dbReference type="SAM" id="Phobius"/>
    </source>
</evidence>
<feature type="region of interest" description="Disordered" evidence="1">
    <location>
        <begin position="93"/>
        <end position="140"/>
    </location>
</feature>
<evidence type="ECO:0000256" key="1">
    <source>
        <dbReference type="SAM" id="MobiDB-lite"/>
    </source>
</evidence>
<keyword evidence="2" id="KW-1133">Transmembrane helix</keyword>
<feature type="compositionally biased region" description="Polar residues" evidence="1">
    <location>
        <begin position="101"/>
        <end position="113"/>
    </location>
</feature>
<comment type="caution">
    <text evidence="3">The sequence shown here is derived from an EMBL/GenBank/DDBJ whole genome shotgun (WGS) entry which is preliminary data.</text>
</comment>
<dbReference type="EMBL" id="AMZH03008369">
    <property type="protein sequence ID" value="RRT59105.1"/>
    <property type="molecule type" value="Genomic_DNA"/>
</dbReference>
<evidence type="ECO:0000313" key="3">
    <source>
        <dbReference type="EMBL" id="RRT59105.1"/>
    </source>
</evidence>
<accession>A0A426Z541</accession>
<dbReference type="AlphaFoldDB" id="A0A426Z541"/>
<feature type="transmembrane region" description="Helical" evidence="2">
    <location>
        <begin position="273"/>
        <end position="295"/>
    </location>
</feature>
<feature type="transmembrane region" description="Helical" evidence="2">
    <location>
        <begin position="15"/>
        <end position="33"/>
    </location>
</feature>
<reference evidence="3 4" key="1">
    <citation type="journal article" date="2014" name="Agronomy (Basel)">
        <title>A Draft Genome Sequence for Ensete ventricosum, the Drought-Tolerant Tree Against Hunger.</title>
        <authorList>
            <person name="Harrison J."/>
            <person name="Moore K.A."/>
            <person name="Paszkiewicz K."/>
            <person name="Jones T."/>
            <person name="Grant M."/>
            <person name="Ambacheew D."/>
            <person name="Muzemil S."/>
            <person name="Studholme D.J."/>
        </authorList>
    </citation>
    <scope>NUCLEOTIDE SEQUENCE [LARGE SCALE GENOMIC DNA]</scope>
</reference>
<sequence>FYHLVSEQRSSTPSLLPFITLTIALAIVIVTVFHTASSHLPAIATAPSSSPALAADHHLPFSSNATSTAASLAFSCNHRWALLMLTPLPPPSPALGHRPATTANRCPATSTTPPVARLPYDSPRRTPLPPSSQRRDQRLQPAATPVAITLCSSFVQPRKPPPPLPLLPLLPTAYRCCQPPTTVASLFLPPLPVVALIAPSALLTLPVYVSSVVVSAPSNAAQPPMLSLLLHLPSRCSPASSSLPPLLPAAPAYRGCLPPQQLQPQPKPSPATAAALSFSLLCFLLPLLVVAAFLLNRSLTCHVVAPLSPAAALVVPCRSPHRCQLSLSPACRCRQSRCGQVLLHLRHMPLTRQ</sequence>
<name>A0A426Z541_ENSVE</name>
<protein>
    <submittedName>
        <fullName evidence="3">Uncharacterized protein</fullName>
    </submittedName>
</protein>
<organism evidence="3 4">
    <name type="scientific">Ensete ventricosum</name>
    <name type="common">Abyssinian banana</name>
    <name type="synonym">Musa ensete</name>
    <dbReference type="NCBI Taxonomy" id="4639"/>
    <lineage>
        <taxon>Eukaryota</taxon>
        <taxon>Viridiplantae</taxon>
        <taxon>Streptophyta</taxon>
        <taxon>Embryophyta</taxon>
        <taxon>Tracheophyta</taxon>
        <taxon>Spermatophyta</taxon>
        <taxon>Magnoliopsida</taxon>
        <taxon>Liliopsida</taxon>
        <taxon>Zingiberales</taxon>
        <taxon>Musaceae</taxon>
        <taxon>Ensete</taxon>
    </lineage>
</organism>